<keyword evidence="3" id="KW-1185">Reference proteome</keyword>
<dbReference type="Proteomes" id="UP000006718">
    <property type="component" value="Chromosome 18"/>
</dbReference>
<reference evidence="2" key="4">
    <citation type="submission" date="2025-09" db="UniProtKB">
        <authorList>
            <consortium name="Ensembl"/>
        </authorList>
    </citation>
    <scope>IDENTIFICATION</scope>
    <source>
        <strain evidence="2">17573</strain>
    </source>
</reference>
<evidence type="ECO:0000256" key="1">
    <source>
        <dbReference type="SAM" id="SignalP"/>
    </source>
</evidence>
<reference evidence="2" key="2">
    <citation type="submission" date="2019-01" db="EMBL/GenBank/DDBJ databases">
        <authorList>
            <person name="Graves T."/>
            <person name="Eichler E.E."/>
            <person name="Wilson R.K."/>
        </authorList>
    </citation>
    <scope>NUCLEOTIDE SEQUENCE [LARGE SCALE GENOMIC DNA]</scope>
    <source>
        <strain evidence="2">17573</strain>
    </source>
</reference>
<dbReference type="PRINTS" id="PR02045">
    <property type="entry name" value="F138DOMAIN"/>
</dbReference>
<dbReference type="InParanoid" id="A0A5F7ZXX0"/>
<reference evidence="3" key="1">
    <citation type="journal article" date="2007" name="Science">
        <title>Evolutionary and biomedical insights from the rhesus macaque genome.</title>
        <authorList>
            <person name="Gibbs R.A."/>
            <person name="Rogers J."/>
            <person name="Katze M.G."/>
            <person name="Bumgarner R."/>
            <person name="Weinstock G.M."/>
            <person name="Mardis E.R."/>
            <person name="Remington K.A."/>
            <person name="Strausberg R.L."/>
            <person name="Venter J.C."/>
            <person name="Wilson R.K."/>
            <person name="Batzer M.A."/>
            <person name="Bustamante C.D."/>
            <person name="Eichler E.E."/>
            <person name="Hahn M.W."/>
            <person name="Hardison R.C."/>
            <person name="Makova K.D."/>
            <person name="Miller W."/>
            <person name="Milosavljevic A."/>
            <person name="Palermo R.E."/>
            <person name="Siepel A."/>
            <person name="Sikela J.M."/>
            <person name="Attaway T."/>
            <person name="Bell S."/>
            <person name="Bernard K.E."/>
            <person name="Buhay C.J."/>
            <person name="Chandrabose M.N."/>
            <person name="Dao M."/>
            <person name="Davis C."/>
            <person name="Delehaunty K.D."/>
            <person name="Ding Y."/>
            <person name="Dinh H.H."/>
            <person name="Dugan-Rocha S."/>
            <person name="Fulton L.A."/>
            <person name="Gabisi R.A."/>
            <person name="Garner T.T."/>
            <person name="Godfrey J."/>
            <person name="Hawes A.C."/>
            <person name="Hernandez J."/>
            <person name="Hines S."/>
            <person name="Holder M."/>
            <person name="Hume J."/>
            <person name="Jhangiani S.N."/>
            <person name="Joshi V."/>
            <person name="Khan Z.M."/>
            <person name="Kirkness E.F."/>
            <person name="Cree A."/>
            <person name="Fowler R.G."/>
            <person name="Lee S."/>
            <person name="Lewis L.R."/>
            <person name="Li Z."/>
            <person name="Liu Y.-S."/>
            <person name="Moore S.M."/>
            <person name="Muzny D."/>
            <person name="Nazareth L.V."/>
            <person name="Ngo D.N."/>
            <person name="Okwuonu G.O."/>
            <person name="Pai G."/>
            <person name="Parker D."/>
            <person name="Paul H.A."/>
            <person name="Pfannkoch C."/>
            <person name="Pohl C.S."/>
            <person name="Rogers Y.-H.C."/>
            <person name="Ruiz S.J."/>
            <person name="Sabo A."/>
            <person name="Santibanez J."/>
            <person name="Schneider B.W."/>
            <person name="Smith S.M."/>
            <person name="Sodergren E."/>
            <person name="Svatek A.F."/>
            <person name="Utterback T.R."/>
            <person name="Vattathil S."/>
            <person name="Warren W."/>
            <person name="White C.S."/>
            <person name="Chinwalla A.T."/>
            <person name="Feng Y."/>
            <person name="Halpern A.L."/>
            <person name="Hillier L.W."/>
            <person name="Huang X."/>
            <person name="Minx P."/>
            <person name="Nelson J.O."/>
            <person name="Pepin K.H."/>
            <person name="Qin X."/>
            <person name="Sutton G.G."/>
            <person name="Venter E."/>
            <person name="Walenz B.P."/>
            <person name="Wallis J.W."/>
            <person name="Worley K.C."/>
            <person name="Yang S.-P."/>
            <person name="Jones S.M."/>
            <person name="Marra M.A."/>
            <person name="Rocchi M."/>
            <person name="Schein J.E."/>
            <person name="Baertsch R."/>
            <person name="Clarke L."/>
            <person name="Csuros M."/>
            <person name="Glasscock J."/>
            <person name="Harris R.A."/>
            <person name="Havlak P."/>
            <person name="Jackson A.R."/>
            <person name="Jiang H."/>
            <person name="Liu Y."/>
            <person name="Messina D.N."/>
            <person name="Shen Y."/>
            <person name="Song H.X.-Z."/>
            <person name="Wylie T."/>
            <person name="Zhang L."/>
            <person name="Birney E."/>
            <person name="Han K."/>
            <person name="Konkel M.K."/>
            <person name="Lee J."/>
            <person name="Smit A.F.A."/>
            <person name="Ullmer B."/>
            <person name="Wang H."/>
            <person name="Xing J."/>
            <person name="Burhans R."/>
            <person name="Cheng Z."/>
            <person name="Karro J.E."/>
            <person name="Ma J."/>
            <person name="Raney B."/>
            <person name="She X."/>
            <person name="Cox M.J."/>
            <person name="Demuth J.P."/>
            <person name="Dumas L.J."/>
            <person name="Han S.-G."/>
            <person name="Hopkins J."/>
            <person name="Karimpour-Fard A."/>
            <person name="Kim Y.H."/>
            <person name="Pollack J.R."/>
            <person name="Vinar T."/>
            <person name="Addo-Quaye C."/>
            <person name="Degenhardt J."/>
            <person name="Denby A."/>
            <person name="Hubisz M.J."/>
            <person name="Indap A."/>
            <person name="Kosiol C."/>
            <person name="Lahn B.T."/>
            <person name="Lawson H.A."/>
            <person name="Marklein A."/>
            <person name="Nielsen R."/>
            <person name="Vallender E.J."/>
            <person name="Clark A.G."/>
            <person name="Ferguson B."/>
            <person name="Hernandez R.D."/>
            <person name="Hirani K."/>
            <person name="Kehrer-Sawatzki H."/>
            <person name="Kolb J."/>
            <person name="Patil S."/>
            <person name="Pu L.-L."/>
            <person name="Ren Y."/>
            <person name="Smith D.G."/>
            <person name="Wheeler D.A."/>
            <person name="Schenck I."/>
            <person name="Ball E.V."/>
            <person name="Chen R."/>
            <person name="Cooper D.N."/>
            <person name="Giardine B."/>
            <person name="Hsu F."/>
            <person name="Kent W.J."/>
            <person name="Lesk A."/>
            <person name="Nelson D.L."/>
            <person name="O'brien W.E."/>
            <person name="Pruefer K."/>
            <person name="Stenson P.D."/>
            <person name="Wallace J.C."/>
            <person name="Ke H."/>
            <person name="Liu X.-M."/>
            <person name="Wang P."/>
            <person name="Xiang A.P."/>
            <person name="Yang F."/>
            <person name="Barber G.P."/>
            <person name="Haussler D."/>
            <person name="Karolchik D."/>
            <person name="Kern A.D."/>
            <person name="Kuhn R.M."/>
            <person name="Smith K.E."/>
            <person name="Zwieg A.S."/>
        </authorList>
    </citation>
    <scope>NUCLEOTIDE SEQUENCE [LARGE SCALE GENOMIC DNA]</scope>
    <source>
        <strain evidence="3">17573</strain>
    </source>
</reference>
<reference evidence="2" key="3">
    <citation type="submission" date="2025-08" db="UniProtKB">
        <authorList>
            <consortium name="Ensembl"/>
        </authorList>
    </citation>
    <scope>IDENTIFICATION</scope>
    <source>
        <strain evidence="2">17573</strain>
    </source>
</reference>
<dbReference type="AlphaFoldDB" id="A0A5F7ZXX0"/>
<organism evidence="2 3">
    <name type="scientific">Macaca mulatta</name>
    <name type="common">Rhesus macaque</name>
    <dbReference type="NCBI Taxonomy" id="9544"/>
    <lineage>
        <taxon>Eukaryota</taxon>
        <taxon>Metazoa</taxon>
        <taxon>Chordata</taxon>
        <taxon>Craniata</taxon>
        <taxon>Vertebrata</taxon>
        <taxon>Euteleostomi</taxon>
        <taxon>Mammalia</taxon>
        <taxon>Eutheria</taxon>
        <taxon>Euarchontoglires</taxon>
        <taxon>Primates</taxon>
        <taxon>Haplorrhini</taxon>
        <taxon>Catarrhini</taxon>
        <taxon>Cercopithecidae</taxon>
        <taxon>Cercopithecinae</taxon>
        <taxon>Macaca</taxon>
    </lineage>
</organism>
<sequence length="113" mass="12185">FFFSFLRRSLALLPRLVCSGVILAHCNLCLPGSSNSCASASQIAGITDVHHHTWLIFVFLVETGFRHVGQAGFELLASCDQPALASKSTGITGMSHCAWPVPTDSSKYLSNLF</sequence>
<evidence type="ECO:0000313" key="3">
    <source>
        <dbReference type="Proteomes" id="UP000006718"/>
    </source>
</evidence>
<feature type="signal peptide" evidence="1">
    <location>
        <begin position="1"/>
        <end position="24"/>
    </location>
</feature>
<dbReference type="PANTHER" id="PTHR12138:SF152">
    <property type="entry name" value="C2H2-TYPE DOMAIN-CONTAINING PROTEIN"/>
    <property type="match status" value="1"/>
</dbReference>
<dbReference type="Bgee" id="ENSMMUG00000050569">
    <property type="expression patterns" value="Expressed in lung and 12 other cell types or tissues"/>
</dbReference>
<feature type="chain" id="PRO_5023841009" description="Secreted protein" evidence="1">
    <location>
        <begin position="25"/>
        <end position="113"/>
    </location>
</feature>
<evidence type="ECO:0000313" key="2">
    <source>
        <dbReference type="Ensembl" id="ENSMMUP00000070507.1"/>
    </source>
</evidence>
<protein>
    <recommendedName>
        <fullName evidence="4">Secreted protein</fullName>
    </recommendedName>
</protein>
<dbReference type="Ensembl" id="ENSMMUT00000104488.1">
    <property type="protein sequence ID" value="ENSMMUP00000070507.1"/>
    <property type="gene ID" value="ENSMMUG00000050569.1"/>
</dbReference>
<accession>A0A5F7ZXX0</accession>
<name>A0A5F7ZXX0_MACMU</name>
<dbReference type="PANTHER" id="PTHR12138">
    <property type="entry name" value="PRIMATE-EXPANDED PROTEIN FAMILY"/>
    <property type="match status" value="1"/>
</dbReference>
<keyword evidence="1" id="KW-0732">Signal</keyword>
<dbReference type="OMA" id="SHCAQAC"/>
<dbReference type="GeneTree" id="ENSGT01150000286943"/>
<dbReference type="VEuPathDB" id="HostDB:ENSMMUG00000050569"/>
<proteinExistence type="predicted"/>
<evidence type="ECO:0008006" key="4">
    <source>
        <dbReference type="Google" id="ProtNLM"/>
    </source>
</evidence>